<dbReference type="InterPro" id="IPR002970">
    <property type="entry name" value="Tick_his-bd"/>
</dbReference>
<dbReference type="GO" id="GO:0043176">
    <property type="term" value="F:amine binding"/>
    <property type="evidence" value="ECO:0007669"/>
    <property type="project" value="InterPro"/>
</dbReference>
<dbReference type="Pfam" id="PF02098">
    <property type="entry name" value="His_binding"/>
    <property type="match status" value="1"/>
</dbReference>
<dbReference type="AlphaFoldDB" id="A0A023G129"/>
<sequence length="189" mass="21730">TLLCIYHLVLWRRYLPHTTLAIQTTNTYRCITATTTDKNDKTHEVTETVEYFRLSTDRWESFSQSFVFQCGPEGYNTMTTIDQHIVNTGPPSGSYNFLRRDPDCTILRAERFNRNGNDPPALEARETDEANTENLTGDCMLWVEGNDATKPDDKCKEEFNRLCASPARHHFSTARCVKPLSESNLRVEI</sequence>
<feature type="non-terminal residue" evidence="1">
    <location>
        <position position="1"/>
    </location>
</feature>
<organism evidence="1">
    <name type="scientific">Amblyomma parvum</name>
    <name type="common">South American tick</name>
    <dbReference type="NCBI Taxonomy" id="251391"/>
    <lineage>
        <taxon>Eukaryota</taxon>
        <taxon>Metazoa</taxon>
        <taxon>Ecdysozoa</taxon>
        <taxon>Arthropoda</taxon>
        <taxon>Chelicerata</taxon>
        <taxon>Arachnida</taxon>
        <taxon>Acari</taxon>
        <taxon>Parasitiformes</taxon>
        <taxon>Ixodida</taxon>
        <taxon>Ixodoidea</taxon>
        <taxon>Ixodidae</taxon>
        <taxon>Amblyomminae</taxon>
        <taxon>Amblyomma</taxon>
    </lineage>
</organism>
<dbReference type="InterPro" id="IPR012674">
    <property type="entry name" value="Calycin"/>
</dbReference>
<dbReference type="Gene3D" id="2.40.128.20">
    <property type="match status" value="1"/>
</dbReference>
<dbReference type="EMBL" id="GBBL01000597">
    <property type="protein sequence ID" value="JAC26723.1"/>
    <property type="molecule type" value="mRNA"/>
</dbReference>
<proteinExistence type="evidence at transcript level"/>
<reference evidence="1" key="1">
    <citation type="submission" date="2014-03" db="EMBL/GenBank/DDBJ databases">
        <title>The sialotranscriptome of Amblyomma triste, Amblyomma parvum and Amblyomma cajennense ticks, uncovered by 454-based RNA-seq.</title>
        <authorList>
            <person name="Garcia G.R."/>
            <person name="Gardinassi L.G."/>
            <person name="Ribeiro J.M."/>
            <person name="Anatrielo E."/>
            <person name="Ferreira B.R."/>
            <person name="Moreira H.N."/>
            <person name="Mafra C."/>
            <person name="Olegario M.M."/>
            <person name="Szabo P.J."/>
            <person name="Miranda-Santos I.K."/>
            <person name="Maruyama S.R."/>
        </authorList>
    </citation>
    <scope>NUCLEOTIDE SEQUENCE</scope>
    <source>
        <strain evidence="1">Araguapaz</strain>
        <tissue evidence="1">Salivary glands</tissue>
    </source>
</reference>
<evidence type="ECO:0000313" key="1">
    <source>
        <dbReference type="EMBL" id="JAC26723.1"/>
    </source>
</evidence>
<accession>A0A023G129</accession>
<protein>
    <submittedName>
        <fullName evidence="1">Putative lipocalin-6 1</fullName>
    </submittedName>
</protein>
<dbReference type="GO" id="GO:0030682">
    <property type="term" value="P:symbiont-mediated perturbation of host defenses"/>
    <property type="evidence" value="ECO:0007669"/>
    <property type="project" value="InterPro"/>
</dbReference>
<dbReference type="SUPFAM" id="SSF50814">
    <property type="entry name" value="Lipocalins"/>
    <property type="match status" value="1"/>
</dbReference>
<name>A0A023G129_AMBPA</name>